<reference evidence="2 3" key="1">
    <citation type="journal article" date="2006" name="Science">
        <title>The genome of black cottonwood, Populus trichocarpa (Torr. &amp; Gray).</title>
        <authorList>
            <person name="Tuskan G.A."/>
            <person name="Difazio S."/>
            <person name="Jansson S."/>
            <person name="Bohlmann J."/>
            <person name="Grigoriev I."/>
            <person name="Hellsten U."/>
            <person name="Putnam N."/>
            <person name="Ralph S."/>
            <person name="Rombauts S."/>
            <person name="Salamov A."/>
            <person name="Schein J."/>
            <person name="Sterck L."/>
            <person name="Aerts A."/>
            <person name="Bhalerao R.R."/>
            <person name="Bhalerao R.P."/>
            <person name="Blaudez D."/>
            <person name="Boerjan W."/>
            <person name="Brun A."/>
            <person name="Brunner A."/>
            <person name="Busov V."/>
            <person name="Campbell M."/>
            <person name="Carlson J."/>
            <person name="Chalot M."/>
            <person name="Chapman J."/>
            <person name="Chen G.L."/>
            <person name="Cooper D."/>
            <person name="Coutinho P.M."/>
            <person name="Couturier J."/>
            <person name="Covert S."/>
            <person name="Cronk Q."/>
            <person name="Cunningham R."/>
            <person name="Davis J."/>
            <person name="Degroeve S."/>
            <person name="Dejardin A."/>
            <person name="Depamphilis C."/>
            <person name="Detter J."/>
            <person name="Dirks B."/>
            <person name="Dubchak I."/>
            <person name="Duplessis S."/>
            <person name="Ehlting J."/>
            <person name="Ellis B."/>
            <person name="Gendler K."/>
            <person name="Goodstein D."/>
            <person name="Gribskov M."/>
            <person name="Grimwood J."/>
            <person name="Groover A."/>
            <person name="Gunter L."/>
            <person name="Hamberger B."/>
            <person name="Heinze B."/>
            <person name="Helariutta Y."/>
            <person name="Henrissat B."/>
            <person name="Holligan D."/>
            <person name="Holt R."/>
            <person name="Huang W."/>
            <person name="Islam-Faridi N."/>
            <person name="Jones S."/>
            <person name="Jones-Rhoades M."/>
            <person name="Jorgensen R."/>
            <person name="Joshi C."/>
            <person name="Kangasjarvi J."/>
            <person name="Karlsson J."/>
            <person name="Kelleher C."/>
            <person name="Kirkpatrick R."/>
            <person name="Kirst M."/>
            <person name="Kohler A."/>
            <person name="Kalluri U."/>
            <person name="Larimer F."/>
            <person name="Leebens-Mack J."/>
            <person name="Leple J.C."/>
            <person name="Locascio P."/>
            <person name="Lou Y."/>
            <person name="Lucas S."/>
            <person name="Martin F."/>
            <person name="Montanini B."/>
            <person name="Napoli C."/>
            <person name="Nelson D.R."/>
            <person name="Nelson C."/>
            <person name="Nieminen K."/>
            <person name="Nilsson O."/>
            <person name="Pereda V."/>
            <person name="Peter G."/>
            <person name="Philippe R."/>
            <person name="Pilate G."/>
            <person name="Poliakov A."/>
            <person name="Razumovskaya J."/>
            <person name="Richardson P."/>
            <person name="Rinaldi C."/>
            <person name="Ritland K."/>
            <person name="Rouze P."/>
            <person name="Ryaboy D."/>
            <person name="Schmutz J."/>
            <person name="Schrader J."/>
            <person name="Segerman B."/>
            <person name="Shin H."/>
            <person name="Siddiqui A."/>
            <person name="Sterky F."/>
            <person name="Terry A."/>
            <person name="Tsai C.J."/>
            <person name="Uberbacher E."/>
            <person name="Unneberg P."/>
            <person name="Vahala J."/>
            <person name="Wall K."/>
            <person name="Wessler S."/>
            <person name="Yang G."/>
            <person name="Yin T."/>
            <person name="Douglas C."/>
            <person name="Marra M."/>
            <person name="Sandberg G."/>
            <person name="Van de Peer Y."/>
            <person name="Rokhsar D."/>
        </authorList>
    </citation>
    <scope>NUCLEOTIDE SEQUENCE [LARGE SCALE GENOMIC DNA]</scope>
    <source>
        <strain evidence="3">cv. Nisqually</strain>
    </source>
</reference>
<dbReference type="InterPro" id="IPR052370">
    <property type="entry name" value="Meta-cleavage_hydrolase"/>
</dbReference>
<dbReference type="Proteomes" id="UP000006729">
    <property type="component" value="Chromosome 5"/>
</dbReference>
<dbReference type="InterPro" id="IPR029058">
    <property type="entry name" value="AB_hydrolase_fold"/>
</dbReference>
<dbReference type="InParanoid" id="A0A3N7EWU7"/>
<organism evidence="2 3">
    <name type="scientific">Populus trichocarpa</name>
    <name type="common">Western balsam poplar</name>
    <name type="synonym">Populus balsamifera subsp. trichocarpa</name>
    <dbReference type="NCBI Taxonomy" id="3694"/>
    <lineage>
        <taxon>Eukaryota</taxon>
        <taxon>Viridiplantae</taxon>
        <taxon>Streptophyta</taxon>
        <taxon>Embryophyta</taxon>
        <taxon>Tracheophyta</taxon>
        <taxon>Spermatophyta</taxon>
        <taxon>Magnoliopsida</taxon>
        <taxon>eudicotyledons</taxon>
        <taxon>Gunneridae</taxon>
        <taxon>Pentapetalae</taxon>
        <taxon>rosids</taxon>
        <taxon>fabids</taxon>
        <taxon>Malpighiales</taxon>
        <taxon>Salicaceae</taxon>
        <taxon>Saliceae</taxon>
        <taxon>Populus</taxon>
    </lineage>
</organism>
<proteinExistence type="predicted"/>
<dbReference type="Gene3D" id="3.40.50.1820">
    <property type="entry name" value="alpha/beta hydrolase"/>
    <property type="match status" value="1"/>
</dbReference>
<accession>A0A3N7EWU7</accession>
<dbReference type="EMBL" id="CM009294">
    <property type="protein sequence ID" value="RQO90203.1"/>
    <property type="molecule type" value="Genomic_DNA"/>
</dbReference>
<dbReference type="InterPro" id="IPR000073">
    <property type="entry name" value="AB_hydrolase_1"/>
</dbReference>
<dbReference type="SUPFAM" id="SSF53474">
    <property type="entry name" value="alpha/beta-Hydrolases"/>
    <property type="match status" value="1"/>
</dbReference>
<name>A0A3N7EWU7_POPTR</name>
<dbReference type="Pfam" id="PF00561">
    <property type="entry name" value="Abhydrolase_1"/>
    <property type="match status" value="1"/>
</dbReference>
<dbReference type="STRING" id="3694.A0A3N7EWU7"/>
<dbReference type="PANTHER" id="PTHR43139">
    <property type="entry name" value="SI:DKEY-122A22.2"/>
    <property type="match status" value="1"/>
</dbReference>
<evidence type="ECO:0000259" key="1">
    <source>
        <dbReference type="Pfam" id="PF00561"/>
    </source>
</evidence>
<feature type="domain" description="AB hydrolase-1" evidence="1">
    <location>
        <begin position="50"/>
        <end position="149"/>
    </location>
</feature>
<sequence>MTRCFSFVAAQDSYYRYCFKRAGLKSSTTNLGDGTIMHCWIPKMHNPSIPTLLLIHGFGANAMWQFNGLIPHFMSTFNVYVPDLLFFGESYTTRAERSESFQAQCVMSLMEAQNVAKMDVFGLSYGGFVAYSMAAQFKGRVGRVALGCAGVCFEEKDAGSMEVCKVTTAEEAVSILLPQTPEKAREMVRLSFYKPPPSMPSCFLWDFIETVFFPQKNQEGE</sequence>
<protein>
    <recommendedName>
        <fullName evidence="1">AB hydrolase-1 domain-containing protein</fullName>
    </recommendedName>
</protein>
<keyword evidence="3" id="KW-1185">Reference proteome</keyword>
<dbReference type="PANTHER" id="PTHR43139:SF25">
    <property type="entry name" value="ALPHA_BETA-HYDROLASES SUPERFAMILY PROTEIN"/>
    <property type="match status" value="1"/>
</dbReference>
<dbReference type="AlphaFoldDB" id="A0A3N7EWU7"/>
<evidence type="ECO:0000313" key="3">
    <source>
        <dbReference type="Proteomes" id="UP000006729"/>
    </source>
</evidence>
<gene>
    <name evidence="2" type="ORF">POPTR_005G074132</name>
</gene>
<evidence type="ECO:0000313" key="2">
    <source>
        <dbReference type="EMBL" id="RQO90203.1"/>
    </source>
</evidence>